<proteinExistence type="predicted"/>
<protein>
    <submittedName>
        <fullName evidence="2">Uncharacterized protein</fullName>
    </submittedName>
</protein>
<organism evidence="2 3">
    <name type="scientific">Pleuronectes platessa</name>
    <name type="common">European plaice</name>
    <dbReference type="NCBI Taxonomy" id="8262"/>
    <lineage>
        <taxon>Eukaryota</taxon>
        <taxon>Metazoa</taxon>
        <taxon>Chordata</taxon>
        <taxon>Craniata</taxon>
        <taxon>Vertebrata</taxon>
        <taxon>Euteleostomi</taxon>
        <taxon>Actinopterygii</taxon>
        <taxon>Neopterygii</taxon>
        <taxon>Teleostei</taxon>
        <taxon>Neoteleostei</taxon>
        <taxon>Acanthomorphata</taxon>
        <taxon>Carangaria</taxon>
        <taxon>Pleuronectiformes</taxon>
        <taxon>Pleuronectoidei</taxon>
        <taxon>Pleuronectidae</taxon>
        <taxon>Pleuronectes</taxon>
    </lineage>
</organism>
<comment type="caution">
    <text evidence="2">The sequence shown here is derived from an EMBL/GenBank/DDBJ whole genome shotgun (WGS) entry which is preliminary data.</text>
</comment>
<evidence type="ECO:0000256" key="1">
    <source>
        <dbReference type="SAM" id="MobiDB-lite"/>
    </source>
</evidence>
<dbReference type="AlphaFoldDB" id="A0A9N7Z1J3"/>
<dbReference type="Proteomes" id="UP001153269">
    <property type="component" value="Unassembled WGS sequence"/>
</dbReference>
<keyword evidence="3" id="KW-1185">Reference proteome</keyword>
<reference evidence="2" key="1">
    <citation type="submission" date="2020-03" db="EMBL/GenBank/DDBJ databases">
        <authorList>
            <person name="Weist P."/>
        </authorList>
    </citation>
    <scope>NUCLEOTIDE SEQUENCE</scope>
</reference>
<dbReference type="EMBL" id="CADEAL010003959">
    <property type="protein sequence ID" value="CAB1447892.1"/>
    <property type="molecule type" value="Genomic_DNA"/>
</dbReference>
<name>A0A9N7Z1J3_PLEPL</name>
<evidence type="ECO:0000313" key="3">
    <source>
        <dbReference type="Proteomes" id="UP001153269"/>
    </source>
</evidence>
<feature type="region of interest" description="Disordered" evidence="1">
    <location>
        <begin position="1"/>
        <end position="43"/>
    </location>
</feature>
<evidence type="ECO:0000313" key="2">
    <source>
        <dbReference type="EMBL" id="CAB1447892.1"/>
    </source>
</evidence>
<sequence>MNQVFTLREASSAHKRDSYESDTASSSPCGTRGTGGRGNPFQGLSATKQWQDAACLVHLSLFVSLAPAGATLGFSRCAQTRLIRAAAAVQLRPLAGLSEQSVARRRWSCNVPGRRLDSERLSSCHGRLQDDVRSFDGDVDGPSPETLQGGDGQEILEAVTPGYQQEYISLRASLSRPVSLMKTCPYRSRQISIELVSEFFSEFVRVFKGYPDEPNETRGRLQLGPKCYRGSSERLLESSQYQAPPGRWL</sequence>
<accession>A0A9N7Z1J3</accession>
<gene>
    <name evidence="2" type="ORF">PLEPLA_LOCUS35560</name>
</gene>